<feature type="compositionally biased region" description="Basic and acidic residues" evidence="1">
    <location>
        <begin position="371"/>
        <end position="385"/>
    </location>
</feature>
<dbReference type="OrthoDB" id="10012048at2759"/>
<evidence type="ECO:0000313" key="2">
    <source>
        <dbReference type="EMBL" id="CAG2204479.1"/>
    </source>
</evidence>
<feature type="region of interest" description="Disordered" evidence="1">
    <location>
        <begin position="62"/>
        <end position="135"/>
    </location>
</feature>
<feature type="compositionally biased region" description="Low complexity" evidence="1">
    <location>
        <begin position="108"/>
        <end position="120"/>
    </location>
</feature>
<accession>A0A8S3R6Y2</accession>
<evidence type="ECO:0000256" key="1">
    <source>
        <dbReference type="SAM" id="MobiDB-lite"/>
    </source>
</evidence>
<feature type="compositionally biased region" description="Basic and acidic residues" evidence="1">
    <location>
        <begin position="262"/>
        <end position="298"/>
    </location>
</feature>
<feature type="compositionally biased region" description="Basic and acidic residues" evidence="1">
    <location>
        <begin position="319"/>
        <end position="363"/>
    </location>
</feature>
<proteinExistence type="predicted"/>
<feature type="compositionally biased region" description="Basic and acidic residues" evidence="1">
    <location>
        <begin position="413"/>
        <end position="428"/>
    </location>
</feature>
<dbReference type="AlphaFoldDB" id="A0A8S3R6Y2"/>
<protein>
    <submittedName>
        <fullName evidence="2">Uncharacterized protein</fullName>
    </submittedName>
</protein>
<evidence type="ECO:0000313" key="3">
    <source>
        <dbReference type="Proteomes" id="UP000683360"/>
    </source>
</evidence>
<feature type="region of interest" description="Disordered" evidence="1">
    <location>
        <begin position="28"/>
        <end position="49"/>
    </location>
</feature>
<reference evidence="2" key="1">
    <citation type="submission" date="2021-03" db="EMBL/GenBank/DDBJ databases">
        <authorList>
            <person name="Bekaert M."/>
        </authorList>
    </citation>
    <scope>NUCLEOTIDE SEQUENCE</scope>
</reference>
<sequence length="1022" mass="117526">MKIAKEEEKVVQLYFKAVDNIMSRYSKEVREQHKKEEKRRKQMEKAEKKALKMLEKEKLLIDHTKMDPCLEEKGSNNSAGSETPMDTAEGSSDSKSPKRSKNDKLLDSDSSSPWSDFPSLSDDDSSEEEDIEEGERTSQIKLDRLFWYLYSRLLKDKKCLNDIYTDLFASPGLYDKFKFIKKIMNACEFGPTFDTFFFSLPRPDYMENDFRRAVHSMKELLRKCKDGSVTPTCMNSLDFPSESSKQMAEKLLQKIKKKLEKEPVELPKQDKALSEQTKKAEQILDKKVNGTKMDDPKDTSSNASNTSKKETSSKGITASKEDNTSQKATSSKDREKKVKGSKMDAGSHVENDDQKDTSSKEKATSQASNTSKKETSSKNNTDSKGDNACQKATSSQDQEKKVNGSKTNAGSHSENDDLKDISSKEKATSKASNTGKKETSSKSNSSSKEDNASQKATSSNDQDKKTPDDPDAEHDQNEESKDESQEEHNDSDWDYYGNEEEFDELTEDEKVNKILGYSFPHNIIYLLSDGKTDIIPSWCGQIQVLVNPVSKTLSLLMYDYVPSYPDDIRREIFKGISAPVVRRNISKELEKFECCRILRMDLPLKSLEEIFVVQPNDSEFLIYSKLTPPAKFYQRFISVSCRDRNDWSERQPFLPFEGHSFSDCSRKYMLIFGGEVSEMSDIMAQIIACRPEQKICTEPKEKITMVDLIKKINENDDSENSSTNREEEAEHQNMDVNITHRNNLLDMLIKYEVITEDQGEKMIQKVEMKQKKPRNKKINNCLDELDLDPCLKDYVNFECEDVSKLEKHLTNKLEAGEYGHEMESLMLKYPERYNFDDIMVAEYLNAEKEEKSYRTLFYSFCRSAPEQCDCTWHCKVCKQCQDWRSWHCSNCNKCAYGISNSICEYCGYKSSGKFVLQPDSYHTEKIESYEGMYTCNKVKDDWNLKLATDDVPEWTKEVKVDDESSGDFKLKDYINRDDLGIVNLWALAIGLSGSGPRRHIGRFFTEYFRYQIAENIPLIVLH</sequence>
<dbReference type="EMBL" id="CAJPWZ010000957">
    <property type="protein sequence ID" value="CAG2204479.1"/>
    <property type="molecule type" value="Genomic_DNA"/>
</dbReference>
<dbReference type="Proteomes" id="UP000683360">
    <property type="component" value="Unassembled WGS sequence"/>
</dbReference>
<organism evidence="2 3">
    <name type="scientific">Mytilus edulis</name>
    <name type="common">Blue mussel</name>
    <dbReference type="NCBI Taxonomy" id="6550"/>
    <lineage>
        <taxon>Eukaryota</taxon>
        <taxon>Metazoa</taxon>
        <taxon>Spiralia</taxon>
        <taxon>Lophotrochozoa</taxon>
        <taxon>Mollusca</taxon>
        <taxon>Bivalvia</taxon>
        <taxon>Autobranchia</taxon>
        <taxon>Pteriomorphia</taxon>
        <taxon>Mytilida</taxon>
        <taxon>Mytiloidea</taxon>
        <taxon>Mytilidae</taxon>
        <taxon>Mytilinae</taxon>
        <taxon>Mytilus</taxon>
    </lineage>
</organism>
<gene>
    <name evidence="2" type="ORF">MEDL_18917</name>
</gene>
<comment type="caution">
    <text evidence="2">The sequence shown here is derived from an EMBL/GenBank/DDBJ whole genome shotgun (WGS) entry which is preliminary data.</text>
</comment>
<feature type="compositionally biased region" description="Acidic residues" evidence="1">
    <location>
        <begin position="121"/>
        <end position="133"/>
    </location>
</feature>
<feature type="compositionally biased region" description="Basic and acidic residues" evidence="1">
    <location>
        <begin position="62"/>
        <end position="74"/>
    </location>
</feature>
<feature type="region of interest" description="Disordered" evidence="1">
    <location>
        <begin position="262"/>
        <end position="495"/>
    </location>
</feature>
<feature type="compositionally biased region" description="Basic and acidic residues" evidence="1">
    <location>
        <begin position="461"/>
        <end position="491"/>
    </location>
</feature>
<name>A0A8S3R6Y2_MYTED</name>
<keyword evidence="3" id="KW-1185">Reference proteome</keyword>